<evidence type="ECO:0000313" key="1">
    <source>
        <dbReference type="EMBL" id="PKR48566.1"/>
    </source>
</evidence>
<organism evidence="1 2">
    <name type="scientific">Thalassospira povalilytica</name>
    <dbReference type="NCBI Taxonomy" id="732237"/>
    <lineage>
        <taxon>Bacteria</taxon>
        <taxon>Pseudomonadati</taxon>
        <taxon>Pseudomonadota</taxon>
        <taxon>Alphaproteobacteria</taxon>
        <taxon>Rhodospirillales</taxon>
        <taxon>Thalassospiraceae</taxon>
        <taxon>Thalassospira</taxon>
    </lineage>
</organism>
<dbReference type="EMBL" id="PGTS01000005">
    <property type="protein sequence ID" value="PKR48566.1"/>
    <property type="molecule type" value="Genomic_DNA"/>
</dbReference>
<dbReference type="Proteomes" id="UP000233365">
    <property type="component" value="Unassembled WGS sequence"/>
</dbReference>
<comment type="caution">
    <text evidence="1">The sequence shown here is derived from an EMBL/GenBank/DDBJ whole genome shotgun (WGS) entry which is preliminary data.</text>
</comment>
<proteinExistence type="predicted"/>
<name>A0ABX4R5L7_9PROT</name>
<keyword evidence="2" id="KW-1185">Reference proteome</keyword>
<gene>
    <name evidence="1" type="ORF">CU041_13800</name>
</gene>
<evidence type="ECO:0000313" key="2">
    <source>
        <dbReference type="Proteomes" id="UP000233365"/>
    </source>
</evidence>
<protein>
    <submittedName>
        <fullName evidence="1">Uncharacterized protein</fullName>
    </submittedName>
</protein>
<accession>A0ABX4R5L7</accession>
<reference evidence="1 2" key="1">
    <citation type="submission" date="2017-11" db="EMBL/GenBank/DDBJ databases">
        <title>Biodiversity and function of Thalassospira species in the particle-attached aromatic-hydrocarbon-degrading consortia from the surface seawater of the China South Sea.</title>
        <authorList>
            <person name="Dong C."/>
            <person name="Liu R."/>
            <person name="Shao Z."/>
        </authorList>
    </citation>
    <scope>NUCLEOTIDE SEQUENCE [LARGE SCALE GENOMIC DNA]</scope>
    <source>
        <strain evidence="1 2">139Z-12</strain>
    </source>
</reference>
<sequence>MLRPECSESVKSENQVRSGCKGAKPGGCYDFQEEMGCVYLQLQIIIIIDRLRGLAVGGAPVRFAMMPLGNPWGKSARAFNAMRWR</sequence>